<accession>D5A8Q5</accession>
<dbReference type="AlphaFoldDB" id="D5A8Q5"/>
<reference evidence="1" key="1">
    <citation type="submission" date="2010-04" db="EMBL/GenBank/DDBJ databases">
        <authorList>
            <person name="Reid K.E."/>
            <person name="Liao N."/>
            <person name="Chan S."/>
            <person name="Docking R."/>
            <person name="Taylor G."/>
            <person name="Moore R."/>
            <person name="Mayo M."/>
            <person name="Munro S."/>
            <person name="King J."/>
            <person name="Yanchuk A."/>
            <person name="Holt R."/>
            <person name="Jones S."/>
            <person name="Marra M."/>
            <person name="Ritland C.E."/>
            <person name="Ritland K."/>
            <person name="Bohlmann J."/>
        </authorList>
    </citation>
    <scope>NUCLEOTIDE SEQUENCE</scope>
    <source>
        <tissue evidence="1">Buds collected with no treatment. Collection October 2007</tissue>
    </source>
</reference>
<dbReference type="EMBL" id="BT122552">
    <property type="protein sequence ID" value="ADE75924.1"/>
    <property type="molecule type" value="mRNA"/>
</dbReference>
<proteinExistence type="evidence at transcript level"/>
<protein>
    <submittedName>
        <fullName evidence="1">Uncharacterized protein</fullName>
    </submittedName>
</protein>
<evidence type="ECO:0000313" key="1">
    <source>
        <dbReference type="EMBL" id="ADE75924.1"/>
    </source>
</evidence>
<sequence length="46" mass="5518">MLKPLDNDEIMNIDERCNISGPKIIKNCFNWSSWLLMKSLQFICQW</sequence>
<organism evidence="1">
    <name type="scientific">Picea sitchensis</name>
    <name type="common">Sitka spruce</name>
    <name type="synonym">Pinus sitchensis</name>
    <dbReference type="NCBI Taxonomy" id="3332"/>
    <lineage>
        <taxon>Eukaryota</taxon>
        <taxon>Viridiplantae</taxon>
        <taxon>Streptophyta</taxon>
        <taxon>Embryophyta</taxon>
        <taxon>Tracheophyta</taxon>
        <taxon>Spermatophyta</taxon>
        <taxon>Pinopsida</taxon>
        <taxon>Pinidae</taxon>
        <taxon>Conifers I</taxon>
        <taxon>Pinales</taxon>
        <taxon>Pinaceae</taxon>
        <taxon>Picea</taxon>
    </lineage>
</organism>
<name>D5A8Q5_PICSI</name>